<dbReference type="PANTHER" id="PTHR45919">
    <property type="entry name" value="GDP-MAN:MAN(3)GLCNAC(2)-PP-DOL ALPHA-1,2-MANNOSYLTRANSFERASE"/>
    <property type="match status" value="1"/>
</dbReference>
<gene>
    <name evidence="6" type="ORF">TSPGSL018_6586</name>
</gene>
<evidence type="ECO:0000256" key="1">
    <source>
        <dbReference type="ARBA" id="ARBA00004586"/>
    </source>
</evidence>
<dbReference type="AlphaFoldDB" id="A0A061SG45"/>
<dbReference type="PANTHER" id="PTHR45919:SF1">
    <property type="entry name" value="GDP-MAN:MAN(3)GLCNAC(2)-PP-DOL ALPHA-1,2-MANNOSYLTRANSFERASE"/>
    <property type="match status" value="1"/>
</dbReference>
<feature type="non-terminal residue" evidence="6">
    <location>
        <position position="102"/>
    </location>
</feature>
<dbReference type="InterPro" id="IPR038013">
    <property type="entry name" value="ALG11"/>
</dbReference>
<accession>A0A061SG45</accession>
<name>A0A061SG45_9CHLO</name>
<organism evidence="6">
    <name type="scientific">Tetraselmis sp. GSL018</name>
    <dbReference type="NCBI Taxonomy" id="582737"/>
    <lineage>
        <taxon>Eukaryota</taxon>
        <taxon>Viridiplantae</taxon>
        <taxon>Chlorophyta</taxon>
        <taxon>core chlorophytes</taxon>
        <taxon>Chlorodendrophyceae</taxon>
        <taxon>Chlorodendrales</taxon>
        <taxon>Chlorodendraceae</taxon>
        <taxon>Tetraselmis</taxon>
    </lineage>
</organism>
<dbReference type="Pfam" id="PF15924">
    <property type="entry name" value="ALG11_N"/>
    <property type="match status" value="1"/>
</dbReference>
<evidence type="ECO:0000256" key="3">
    <source>
        <dbReference type="ARBA" id="ARBA00022824"/>
    </source>
</evidence>
<keyword evidence="4" id="KW-1133">Transmembrane helix</keyword>
<keyword evidence="4" id="KW-0812">Transmembrane</keyword>
<evidence type="ECO:0000313" key="6">
    <source>
        <dbReference type="EMBL" id="JAC82039.1"/>
    </source>
</evidence>
<protein>
    <submittedName>
        <fullName evidence="6">Cazy family gt4</fullName>
    </submittedName>
</protein>
<keyword evidence="2" id="KW-0808">Transferase</keyword>
<evidence type="ECO:0000256" key="4">
    <source>
        <dbReference type="SAM" id="Phobius"/>
    </source>
</evidence>
<evidence type="ECO:0000259" key="5">
    <source>
        <dbReference type="Pfam" id="PF15924"/>
    </source>
</evidence>
<proteinExistence type="predicted"/>
<dbReference type="GO" id="GO:0005789">
    <property type="term" value="C:endoplasmic reticulum membrane"/>
    <property type="evidence" value="ECO:0007669"/>
    <property type="project" value="UniProtKB-SubCell"/>
</dbReference>
<sequence>MGLSTCTSVLALMGSLLLLGPLAVAGVAGILAAAALPPLAVILICVVVRALLPPMQKEVIAFFHPYANDGGGGERVLWCAVRAVEEAFPTWKVVIFSGDGLS</sequence>
<dbReference type="GO" id="GO:0006487">
    <property type="term" value="P:protein N-linked glycosylation"/>
    <property type="evidence" value="ECO:0007669"/>
    <property type="project" value="TreeGrafter"/>
</dbReference>
<reference evidence="6" key="1">
    <citation type="submission" date="2014-05" db="EMBL/GenBank/DDBJ databases">
        <title>The transcriptome of the halophilic microalga Tetraselmis sp. GSL018 isolated from the Great Salt Lake, Utah.</title>
        <authorList>
            <person name="Jinkerson R.E."/>
            <person name="D'Adamo S."/>
            <person name="Posewitz M.C."/>
        </authorList>
    </citation>
    <scope>NUCLEOTIDE SEQUENCE</scope>
    <source>
        <strain evidence="6">GSL018</strain>
    </source>
</reference>
<comment type="subcellular location">
    <subcellularLocation>
        <location evidence="1">Endoplasmic reticulum membrane</location>
    </subcellularLocation>
</comment>
<dbReference type="EMBL" id="GBEZ01003073">
    <property type="protein sequence ID" value="JAC82039.1"/>
    <property type="molecule type" value="Transcribed_RNA"/>
</dbReference>
<dbReference type="GO" id="GO:0004377">
    <property type="term" value="F:GDP-Man:Man(3)GlcNAc(2)-PP-Dol alpha-1,2-mannosyltransferase activity"/>
    <property type="evidence" value="ECO:0007669"/>
    <property type="project" value="InterPro"/>
</dbReference>
<keyword evidence="3" id="KW-0256">Endoplasmic reticulum</keyword>
<evidence type="ECO:0000256" key="2">
    <source>
        <dbReference type="ARBA" id="ARBA00022679"/>
    </source>
</evidence>
<feature type="transmembrane region" description="Helical" evidence="4">
    <location>
        <begin position="35"/>
        <end position="52"/>
    </location>
</feature>
<dbReference type="InterPro" id="IPR031814">
    <property type="entry name" value="ALG11_N"/>
</dbReference>
<keyword evidence="4" id="KW-0472">Membrane</keyword>
<feature type="domain" description="ALG11 mannosyltransferase N-terminal" evidence="5">
    <location>
        <begin position="58"/>
        <end position="99"/>
    </location>
</feature>